<protein>
    <submittedName>
        <fullName evidence="1">Reverse transcriptase domain-containing protein</fullName>
    </submittedName>
</protein>
<reference evidence="1 2" key="1">
    <citation type="submission" date="2019-08" db="EMBL/GenBank/DDBJ databases">
        <title>Whole genome of Aphis craccivora.</title>
        <authorList>
            <person name="Voronova N.V."/>
            <person name="Shulinski R.S."/>
            <person name="Bandarenka Y.V."/>
            <person name="Zhorov D.G."/>
            <person name="Warner D."/>
        </authorList>
    </citation>
    <scope>NUCLEOTIDE SEQUENCE [LARGE SCALE GENOMIC DNA]</scope>
    <source>
        <strain evidence="1">180601</strain>
        <tissue evidence="1">Whole Body</tissue>
    </source>
</reference>
<evidence type="ECO:0000313" key="1">
    <source>
        <dbReference type="EMBL" id="KAF0733669.1"/>
    </source>
</evidence>
<dbReference type="EMBL" id="VUJU01008240">
    <property type="protein sequence ID" value="KAF0733669.1"/>
    <property type="molecule type" value="Genomic_DNA"/>
</dbReference>
<dbReference type="InterPro" id="IPR043502">
    <property type="entry name" value="DNA/RNA_pol_sf"/>
</dbReference>
<proteinExistence type="predicted"/>
<keyword evidence="1" id="KW-0695">RNA-directed DNA polymerase</keyword>
<accession>A0A6G0X1K2</accession>
<keyword evidence="2" id="KW-1185">Reference proteome</keyword>
<keyword evidence="1" id="KW-0548">Nucleotidyltransferase</keyword>
<dbReference type="Proteomes" id="UP000478052">
    <property type="component" value="Unassembled WGS sequence"/>
</dbReference>
<name>A0A6G0X1K2_APHCR</name>
<dbReference type="OrthoDB" id="6767528at2759"/>
<keyword evidence="1" id="KW-0808">Transferase</keyword>
<dbReference type="PANTHER" id="PTHR37984:SF8">
    <property type="entry name" value="CCHC-TYPE DOMAIN-CONTAINING PROTEIN"/>
    <property type="match status" value="1"/>
</dbReference>
<dbReference type="Gene3D" id="3.10.10.10">
    <property type="entry name" value="HIV Type 1 Reverse Transcriptase, subunit A, domain 1"/>
    <property type="match status" value="1"/>
</dbReference>
<evidence type="ECO:0000313" key="2">
    <source>
        <dbReference type="Proteomes" id="UP000478052"/>
    </source>
</evidence>
<dbReference type="PANTHER" id="PTHR37984">
    <property type="entry name" value="PROTEIN CBG26694"/>
    <property type="match status" value="1"/>
</dbReference>
<dbReference type="SUPFAM" id="SSF56672">
    <property type="entry name" value="DNA/RNA polymerases"/>
    <property type="match status" value="1"/>
</dbReference>
<dbReference type="GO" id="GO:0003964">
    <property type="term" value="F:RNA-directed DNA polymerase activity"/>
    <property type="evidence" value="ECO:0007669"/>
    <property type="project" value="UniProtKB-KW"/>
</dbReference>
<dbReference type="AlphaFoldDB" id="A0A6G0X1K2"/>
<gene>
    <name evidence="1" type="ORF">FWK35_00019622</name>
</gene>
<sequence>MSTNVKSAIHPIQRFSEVGLTSITVNRCKEKLSNEEQYLDFFVNVRFIKSNFKQSYNLELKNDAKPVTHAPRKFAISLLDQLKNELNKLEKMGIIKKWVNSMVVIKKPNNELRICLDPQDLNKNLKREHFPMATVMICSLSHTMILSHAHSKPK</sequence>
<comment type="caution">
    <text evidence="1">The sequence shown here is derived from an EMBL/GenBank/DDBJ whole genome shotgun (WGS) entry which is preliminary data.</text>
</comment>
<organism evidence="1 2">
    <name type="scientific">Aphis craccivora</name>
    <name type="common">Cowpea aphid</name>
    <dbReference type="NCBI Taxonomy" id="307492"/>
    <lineage>
        <taxon>Eukaryota</taxon>
        <taxon>Metazoa</taxon>
        <taxon>Ecdysozoa</taxon>
        <taxon>Arthropoda</taxon>
        <taxon>Hexapoda</taxon>
        <taxon>Insecta</taxon>
        <taxon>Pterygota</taxon>
        <taxon>Neoptera</taxon>
        <taxon>Paraneoptera</taxon>
        <taxon>Hemiptera</taxon>
        <taxon>Sternorrhyncha</taxon>
        <taxon>Aphidomorpha</taxon>
        <taxon>Aphidoidea</taxon>
        <taxon>Aphididae</taxon>
        <taxon>Aphidini</taxon>
        <taxon>Aphis</taxon>
        <taxon>Aphis</taxon>
    </lineage>
</organism>
<dbReference type="InterPro" id="IPR050951">
    <property type="entry name" value="Retrovirus_Pol_polyprotein"/>
</dbReference>